<dbReference type="Gene3D" id="2.170.150.40">
    <property type="entry name" value="Domain of unknown function (DUF427)"/>
    <property type="match status" value="1"/>
</dbReference>
<dbReference type="EMBL" id="JAWJYN010000002">
    <property type="protein sequence ID" value="MDZ8161796.1"/>
    <property type="molecule type" value="Genomic_DNA"/>
</dbReference>
<accession>A0ABU5N6X1</accession>
<dbReference type="Pfam" id="PF04248">
    <property type="entry name" value="NTP_transf_9"/>
    <property type="match status" value="1"/>
</dbReference>
<evidence type="ECO:0000259" key="1">
    <source>
        <dbReference type="Pfam" id="PF04248"/>
    </source>
</evidence>
<comment type="caution">
    <text evidence="2">The sequence shown here is derived from an EMBL/GenBank/DDBJ whole genome shotgun (WGS) entry which is preliminary data.</text>
</comment>
<dbReference type="InterPro" id="IPR038694">
    <property type="entry name" value="DUF427_sf"/>
</dbReference>
<reference evidence="2 3" key="1">
    <citation type="submission" date="2023-10" db="EMBL/GenBank/DDBJ databases">
        <title>Microbacterium xanthum sp. nov., isolated from seaweed.</title>
        <authorList>
            <person name="Lee S.D."/>
        </authorList>
    </citation>
    <scope>NUCLEOTIDE SEQUENCE [LARGE SCALE GENOMIC DNA]</scope>
    <source>
        <strain evidence="2 3">KCTC 19124</strain>
    </source>
</reference>
<proteinExistence type="predicted"/>
<dbReference type="Proteomes" id="UP001291912">
    <property type="component" value="Unassembled WGS sequence"/>
</dbReference>
<dbReference type="RefSeq" id="WP_194424321.1">
    <property type="nucleotide sequence ID" value="NZ_BAAAPT010000002.1"/>
</dbReference>
<organism evidence="2 3">
    <name type="scientific">Microbacterium aquimaris</name>
    <dbReference type="NCBI Taxonomy" id="459816"/>
    <lineage>
        <taxon>Bacteria</taxon>
        <taxon>Bacillati</taxon>
        <taxon>Actinomycetota</taxon>
        <taxon>Actinomycetes</taxon>
        <taxon>Micrococcales</taxon>
        <taxon>Microbacteriaceae</taxon>
        <taxon>Microbacterium</taxon>
    </lineage>
</organism>
<evidence type="ECO:0000313" key="3">
    <source>
        <dbReference type="Proteomes" id="UP001291912"/>
    </source>
</evidence>
<name>A0ABU5N6X1_9MICO</name>
<dbReference type="PANTHER" id="PTHR34310:SF5">
    <property type="entry name" value="DUF427 DOMAIN PROTEIN (AFU_ORTHOLOGUE AFUA_3G02220)"/>
    <property type="match status" value="1"/>
</dbReference>
<sequence>MKARLNGVVIAEAEESDLVRIEGNWYWPPVSVADGVLSPSPTAYTCPWKGPARYHHVTAAGETLHDGAWAYPDLRPGAVERVGTDFAGYIAFDRSIEIS</sequence>
<feature type="domain" description="DUF427" evidence="1">
    <location>
        <begin position="1"/>
        <end position="94"/>
    </location>
</feature>
<dbReference type="PANTHER" id="PTHR34310">
    <property type="entry name" value="DUF427 DOMAIN PROTEIN (AFU_ORTHOLOGUE AFUA_3G02220)"/>
    <property type="match status" value="1"/>
</dbReference>
<keyword evidence="3" id="KW-1185">Reference proteome</keyword>
<gene>
    <name evidence="2" type="ORF">R2Q92_08065</name>
</gene>
<dbReference type="InterPro" id="IPR007361">
    <property type="entry name" value="DUF427"/>
</dbReference>
<evidence type="ECO:0000313" key="2">
    <source>
        <dbReference type="EMBL" id="MDZ8161796.1"/>
    </source>
</evidence>
<protein>
    <submittedName>
        <fullName evidence="2">DUF427 domain-containing protein</fullName>
    </submittedName>
</protein>